<feature type="binding site" evidence="7">
    <location>
        <position position="55"/>
    </location>
    <ligand>
        <name>Zn(2+)</name>
        <dbReference type="ChEBI" id="CHEBI:29105"/>
        <label>1</label>
    </ligand>
</feature>
<dbReference type="PATRIC" id="fig|1619248.3.peg.311"/>
<evidence type="ECO:0000256" key="5">
    <source>
        <dbReference type="ARBA" id="ARBA00022801"/>
    </source>
</evidence>
<feature type="binding site" evidence="7">
    <location>
        <position position="57"/>
    </location>
    <ligand>
        <name>Zn(2+)</name>
        <dbReference type="ChEBI" id="CHEBI:29105"/>
        <label>2</label>
    </ligand>
</feature>
<evidence type="ECO:0000256" key="2">
    <source>
        <dbReference type="ARBA" id="ARBA00004963"/>
    </source>
</evidence>
<dbReference type="EMBL" id="JZYX01000011">
    <property type="protein sequence ID" value="KJN29219.1"/>
    <property type="molecule type" value="Genomic_DNA"/>
</dbReference>
<dbReference type="RefSeq" id="WP_045285096.1">
    <property type="nucleotide sequence ID" value="NZ_JZYX01000011.1"/>
</dbReference>
<dbReference type="Pfam" id="PF00753">
    <property type="entry name" value="Lactamase_B"/>
    <property type="match status" value="1"/>
</dbReference>
<evidence type="ECO:0000313" key="10">
    <source>
        <dbReference type="Proteomes" id="UP000033352"/>
    </source>
</evidence>
<feature type="binding site" evidence="7">
    <location>
        <position position="58"/>
    </location>
    <ligand>
        <name>Zn(2+)</name>
        <dbReference type="ChEBI" id="CHEBI:29105"/>
        <label>2</label>
    </ligand>
</feature>
<keyword evidence="5 7" id="KW-0378">Hydrolase</keyword>
<dbReference type="InterPro" id="IPR035680">
    <property type="entry name" value="Clx_II_MBL"/>
</dbReference>
<feature type="binding site" evidence="7">
    <location>
        <position position="127"/>
    </location>
    <ligand>
        <name>Zn(2+)</name>
        <dbReference type="ChEBI" id="CHEBI:29105"/>
        <label>1</label>
    </ligand>
</feature>
<organism evidence="9 10">
    <name type="scientific">Enterobacter sichuanensis</name>
    <dbReference type="NCBI Taxonomy" id="2071710"/>
    <lineage>
        <taxon>Bacteria</taxon>
        <taxon>Pseudomonadati</taxon>
        <taxon>Pseudomonadota</taxon>
        <taxon>Gammaproteobacteria</taxon>
        <taxon>Enterobacterales</taxon>
        <taxon>Enterobacteriaceae</taxon>
        <taxon>Enterobacter</taxon>
        <taxon>Enterobacter cloacae complex</taxon>
    </lineage>
</organism>
<comment type="cofactor">
    <cofactor evidence="7">
        <name>Zn(2+)</name>
        <dbReference type="ChEBI" id="CHEBI:29105"/>
    </cofactor>
    <text evidence="7">Binds 2 Zn(2+) ions per subunit.</text>
</comment>
<reference evidence="9 10" key="1">
    <citation type="submission" date="2015-03" db="EMBL/GenBank/DDBJ databases">
        <authorList>
            <person name="McCorrison J."/>
            <person name="Sanka R."/>
            <person name="Adams M."/>
            <person name="Brinkac L."/>
            <person name="Nierman W."/>
            <person name="Sutton G."/>
            <person name="Nelson K."/>
            <person name="Kiedrowski L."/>
            <person name="Guerrero D."/>
            <person name="Bonomo R."/>
        </authorList>
    </citation>
    <scope>NUCLEOTIDE SEQUENCE [LARGE SCALE GENOMIC DNA]</scope>
    <source>
        <strain evidence="9 10">35699</strain>
    </source>
</reference>
<dbReference type="PANTHER" id="PTHR43705:SF1">
    <property type="entry name" value="HYDROXYACYLGLUTATHIONE HYDROLASE GLOB"/>
    <property type="match status" value="1"/>
</dbReference>
<dbReference type="SUPFAM" id="SSF56281">
    <property type="entry name" value="Metallo-hydrolase/oxidoreductase"/>
    <property type="match status" value="1"/>
</dbReference>
<comment type="caution">
    <text evidence="9">The sequence shown here is derived from an EMBL/GenBank/DDBJ whole genome shotgun (WGS) entry which is preliminary data.</text>
</comment>
<comment type="function">
    <text evidence="7">Thiolesterase that catalyzes the hydrolysis of S-D-lactoyl-glutathione to form glutathione and D-lactic acid.</text>
</comment>
<proteinExistence type="inferred from homology"/>
<evidence type="ECO:0000256" key="6">
    <source>
        <dbReference type="ARBA" id="ARBA00022833"/>
    </source>
</evidence>
<protein>
    <recommendedName>
        <fullName evidence="7">Hydroxyacylglutathione hydrolase</fullName>
        <ecNumber evidence="7">3.1.2.6</ecNumber>
    </recommendedName>
    <alternativeName>
        <fullName evidence="7">Glyoxalase II</fullName>
        <shortName evidence="7">Glx II</shortName>
    </alternativeName>
</protein>
<dbReference type="GO" id="GO:0004416">
    <property type="term" value="F:hydroxyacylglutathione hydrolase activity"/>
    <property type="evidence" value="ECO:0007669"/>
    <property type="project" value="UniProtKB-UniRule"/>
</dbReference>
<dbReference type="OrthoDB" id="9802248at2"/>
<feature type="binding site" evidence="7">
    <location>
        <position position="110"/>
    </location>
    <ligand>
        <name>Zn(2+)</name>
        <dbReference type="ChEBI" id="CHEBI:29105"/>
        <label>1</label>
    </ligand>
</feature>
<evidence type="ECO:0000256" key="4">
    <source>
        <dbReference type="ARBA" id="ARBA00022723"/>
    </source>
</evidence>
<evidence type="ECO:0000256" key="3">
    <source>
        <dbReference type="ARBA" id="ARBA00006759"/>
    </source>
</evidence>
<dbReference type="PIRSF" id="PIRSF005457">
    <property type="entry name" value="Glx"/>
    <property type="match status" value="1"/>
</dbReference>
<dbReference type="CDD" id="cd07723">
    <property type="entry name" value="hydroxyacylglutathione_hydrolase_MBL-fold"/>
    <property type="match status" value="1"/>
</dbReference>
<dbReference type="GO" id="GO:0019243">
    <property type="term" value="P:methylglyoxal catabolic process to D-lactate via S-lactoyl-glutathione"/>
    <property type="evidence" value="ECO:0007669"/>
    <property type="project" value="UniProtKB-UniRule"/>
</dbReference>
<feature type="domain" description="Metallo-beta-lactamase" evidence="8">
    <location>
        <begin position="11"/>
        <end position="165"/>
    </location>
</feature>
<dbReference type="Gene3D" id="3.60.15.10">
    <property type="entry name" value="Ribonuclease Z/Hydroxyacylglutathione hydrolase-like"/>
    <property type="match status" value="1"/>
</dbReference>
<name>A0A0F1B7F8_9ENTR</name>
<dbReference type="SMART" id="SM00849">
    <property type="entry name" value="Lactamase_B"/>
    <property type="match status" value="1"/>
</dbReference>
<accession>A0A0F1B7F8</accession>
<dbReference type="InterPro" id="IPR032282">
    <property type="entry name" value="HAGH_C"/>
</dbReference>
<dbReference type="Pfam" id="PF16123">
    <property type="entry name" value="HAGH_C"/>
    <property type="match status" value="1"/>
</dbReference>
<dbReference type="AlphaFoldDB" id="A0A0F1B7F8"/>
<comment type="similarity">
    <text evidence="3 7">Belongs to the metallo-beta-lactamase superfamily. Glyoxalase II family.</text>
</comment>
<evidence type="ECO:0000313" key="9">
    <source>
        <dbReference type="EMBL" id="KJN29219.1"/>
    </source>
</evidence>
<comment type="pathway">
    <text evidence="2 7">Secondary metabolite metabolism; methylglyoxal degradation; (R)-lactate from methylglyoxal: step 2/2.</text>
</comment>
<dbReference type="GO" id="GO:0046872">
    <property type="term" value="F:metal ion binding"/>
    <property type="evidence" value="ECO:0007669"/>
    <property type="project" value="UniProtKB-KW"/>
</dbReference>
<comment type="catalytic activity">
    <reaction evidence="1 7">
        <text>an S-(2-hydroxyacyl)glutathione + H2O = a 2-hydroxy carboxylate + glutathione + H(+)</text>
        <dbReference type="Rhea" id="RHEA:21864"/>
        <dbReference type="ChEBI" id="CHEBI:15377"/>
        <dbReference type="ChEBI" id="CHEBI:15378"/>
        <dbReference type="ChEBI" id="CHEBI:57925"/>
        <dbReference type="ChEBI" id="CHEBI:58896"/>
        <dbReference type="ChEBI" id="CHEBI:71261"/>
        <dbReference type="EC" id="3.1.2.6"/>
    </reaction>
</comment>
<dbReference type="UniPathway" id="UPA00619">
    <property type="reaction ID" value="UER00676"/>
</dbReference>
<dbReference type="InterPro" id="IPR036866">
    <property type="entry name" value="RibonucZ/Hydroxyglut_hydro"/>
</dbReference>
<dbReference type="InterPro" id="IPR001279">
    <property type="entry name" value="Metallo-B-lactamas"/>
</dbReference>
<dbReference type="Proteomes" id="UP000033352">
    <property type="component" value="Unassembled WGS sequence"/>
</dbReference>
<feature type="binding site" evidence="7">
    <location>
        <position position="53"/>
    </location>
    <ligand>
        <name>Zn(2+)</name>
        <dbReference type="ChEBI" id="CHEBI:29105"/>
        <label>1</label>
    </ligand>
</feature>
<evidence type="ECO:0000256" key="1">
    <source>
        <dbReference type="ARBA" id="ARBA00001623"/>
    </source>
</evidence>
<dbReference type="HAMAP" id="MF_01374">
    <property type="entry name" value="Glyoxalase_2"/>
    <property type="match status" value="1"/>
</dbReference>
<feature type="binding site" evidence="7">
    <location>
        <position position="127"/>
    </location>
    <ligand>
        <name>Zn(2+)</name>
        <dbReference type="ChEBI" id="CHEBI:29105"/>
        <label>2</label>
    </ligand>
</feature>
<dbReference type="NCBIfam" id="NF007597">
    <property type="entry name" value="PRK10241.1"/>
    <property type="match status" value="1"/>
</dbReference>
<sequence length="252" mass="28740">MNLISIPAFEDNYIWVLVDDQRRCVIVDPGESAPVLHAIKENGWQPEAILLTHHHHDHTGGVGELRARFPHLVVYGPAETQDKGTTHVVEEGNNILIGEWEFSVFATPGHTSGHLCFYSKPYLFCGDTLFSGGCGRLFEGTPAQMYHSLQKISALPDDTVICCAHEYTLGNMKFAVSLLPEDRAIQDYYHKVKELRAKNQNTLPVILKNERQINLFLRTDDIDLINKINQETNLQQPEERFAWLRSKKDNFR</sequence>
<comment type="subunit">
    <text evidence="7">Monomer.</text>
</comment>
<evidence type="ECO:0000256" key="7">
    <source>
        <dbReference type="HAMAP-Rule" id="MF_01374"/>
    </source>
</evidence>
<evidence type="ECO:0000259" key="8">
    <source>
        <dbReference type="SMART" id="SM00849"/>
    </source>
</evidence>
<gene>
    <name evidence="7" type="primary">gloB</name>
    <name evidence="9" type="ORF">SS37_06745</name>
</gene>
<dbReference type="EC" id="3.1.2.6" evidence="7"/>
<feature type="binding site" evidence="7">
    <location>
        <position position="165"/>
    </location>
    <ligand>
        <name>Zn(2+)</name>
        <dbReference type="ChEBI" id="CHEBI:29105"/>
        <label>2</label>
    </ligand>
</feature>
<dbReference type="InterPro" id="IPR017782">
    <property type="entry name" value="Hydroxyacylglutathione_Hdrlase"/>
</dbReference>
<dbReference type="PANTHER" id="PTHR43705">
    <property type="entry name" value="HYDROXYACYLGLUTATHIONE HYDROLASE"/>
    <property type="match status" value="1"/>
</dbReference>
<dbReference type="NCBIfam" id="TIGR03413">
    <property type="entry name" value="GSH_gloB"/>
    <property type="match status" value="1"/>
</dbReference>
<keyword evidence="6 7" id="KW-0862">Zinc</keyword>
<keyword evidence="4 7" id="KW-0479">Metal-binding</keyword>
<dbReference type="InterPro" id="IPR050110">
    <property type="entry name" value="Glyoxalase_II_hydrolase"/>
</dbReference>